<dbReference type="PANTHER" id="PTHR31100:SF63">
    <property type="entry name" value="AT-HOOK MOTIF NUCLEAR-LOCALIZED PROTEIN"/>
    <property type="match status" value="1"/>
</dbReference>
<proteinExistence type="predicted"/>
<evidence type="ECO:0000313" key="7">
    <source>
        <dbReference type="Proteomes" id="UP000447434"/>
    </source>
</evidence>
<feature type="region of interest" description="Disordered" evidence="5">
    <location>
        <begin position="36"/>
        <end position="55"/>
    </location>
</feature>
<keyword evidence="2" id="KW-0238">DNA-binding</keyword>
<evidence type="ECO:0000256" key="5">
    <source>
        <dbReference type="SAM" id="MobiDB-lite"/>
    </source>
</evidence>
<dbReference type="PANTHER" id="PTHR31100">
    <property type="entry name" value="AT-HOOK MOTIF NUCLEAR-LOCALIZED PROTEIN 15"/>
    <property type="match status" value="1"/>
</dbReference>
<accession>A0A6A5NLQ4</accession>
<keyword evidence="7" id="KW-1185">Reference proteome</keyword>
<dbReference type="GO" id="GO:0003700">
    <property type="term" value="F:DNA-binding transcription factor activity"/>
    <property type="evidence" value="ECO:0007669"/>
    <property type="project" value="TreeGrafter"/>
</dbReference>
<organism evidence="6 7">
    <name type="scientific">Lupinus albus</name>
    <name type="common">White lupine</name>
    <name type="synonym">Lupinus termis</name>
    <dbReference type="NCBI Taxonomy" id="3870"/>
    <lineage>
        <taxon>Eukaryota</taxon>
        <taxon>Viridiplantae</taxon>
        <taxon>Streptophyta</taxon>
        <taxon>Embryophyta</taxon>
        <taxon>Tracheophyta</taxon>
        <taxon>Spermatophyta</taxon>
        <taxon>Magnoliopsida</taxon>
        <taxon>eudicotyledons</taxon>
        <taxon>Gunneridae</taxon>
        <taxon>Pentapetalae</taxon>
        <taxon>rosids</taxon>
        <taxon>fabids</taxon>
        <taxon>Fabales</taxon>
        <taxon>Fabaceae</taxon>
        <taxon>Papilionoideae</taxon>
        <taxon>50 kb inversion clade</taxon>
        <taxon>genistoids sensu lato</taxon>
        <taxon>core genistoids</taxon>
        <taxon>Genisteae</taxon>
        <taxon>Lupinus</taxon>
    </lineage>
</organism>
<dbReference type="InterPro" id="IPR014476">
    <property type="entry name" value="AHL15-29"/>
</dbReference>
<sequence length="284" mass="30318">MDEYGTPIILSKLPNTSEDQPYDQNTLITNGGGSVAWPYPHQIPPSSSTGHHDNNLALVPAQKKPRGRPQGSKNKPKTPTTVLTQDSDDNLMKLVTIEISIGSDVVEAIVKFAHLRNVCITILSGSGSISNVTLHNPFPHSPYFTLNGSYTLVSLCGSYISNLSVNPYPLMVTPSSSSSALIPNHPYSDGVNTFGISVLGSQGEILGGVVAGKVVAASTVTVIATVFKKPEFHKLGINNVNDEVNGGEEDYNSNNNGSGNDSMMMSNNFLNQQVLYGNVNNMIQ</sequence>
<feature type="compositionally biased region" description="Polar residues" evidence="5">
    <location>
        <begin position="71"/>
        <end position="85"/>
    </location>
</feature>
<feature type="region of interest" description="Disordered" evidence="5">
    <location>
        <begin position="60"/>
        <end position="85"/>
    </location>
</feature>
<evidence type="ECO:0000256" key="1">
    <source>
        <dbReference type="ARBA" id="ARBA00023015"/>
    </source>
</evidence>
<dbReference type="Pfam" id="PF03479">
    <property type="entry name" value="PCC"/>
    <property type="match status" value="1"/>
</dbReference>
<dbReference type="InterPro" id="IPR005175">
    <property type="entry name" value="PPC_dom"/>
</dbReference>
<dbReference type="AlphaFoldDB" id="A0A6A5NLQ4"/>
<evidence type="ECO:0000256" key="3">
    <source>
        <dbReference type="ARBA" id="ARBA00023163"/>
    </source>
</evidence>
<evidence type="ECO:0000313" key="6">
    <source>
        <dbReference type="EMBL" id="KAE9600786.1"/>
    </source>
</evidence>
<keyword evidence="3" id="KW-0804">Transcription</keyword>
<protein>
    <submittedName>
        <fullName evidence="6">Putative PPC domain-containing protein</fullName>
    </submittedName>
</protein>
<keyword evidence="1" id="KW-0805">Transcription regulation</keyword>
<feature type="region of interest" description="Disordered" evidence="5">
    <location>
        <begin position="244"/>
        <end position="263"/>
    </location>
</feature>
<dbReference type="Proteomes" id="UP000447434">
    <property type="component" value="Chromosome 13"/>
</dbReference>
<dbReference type="OrthoDB" id="1911285at2759"/>
<gene>
    <name evidence="6" type="ORF">Lalb_Chr13g0290641</name>
</gene>
<dbReference type="EMBL" id="WOCE01000013">
    <property type="protein sequence ID" value="KAE9600786.1"/>
    <property type="molecule type" value="Genomic_DNA"/>
</dbReference>
<comment type="caution">
    <text evidence="6">The sequence shown here is derived from an EMBL/GenBank/DDBJ whole genome shotgun (WGS) entry which is preliminary data.</text>
</comment>
<dbReference type="SUPFAM" id="SSF117856">
    <property type="entry name" value="AF0104/ALDC/Ptd012-like"/>
    <property type="match status" value="1"/>
</dbReference>
<feature type="compositionally biased region" description="Polar residues" evidence="5">
    <location>
        <begin position="13"/>
        <end position="29"/>
    </location>
</feature>
<dbReference type="CDD" id="cd11378">
    <property type="entry name" value="DUF296"/>
    <property type="match status" value="1"/>
</dbReference>
<evidence type="ECO:0000256" key="4">
    <source>
        <dbReference type="ARBA" id="ARBA00023242"/>
    </source>
</evidence>
<keyword evidence="4" id="KW-0539">Nucleus</keyword>
<reference evidence="7" key="1">
    <citation type="journal article" date="2020" name="Nat. Commun.">
        <title>Genome sequence of the cluster root forming white lupin.</title>
        <authorList>
            <person name="Hufnagel B."/>
            <person name="Marques A."/>
            <person name="Soriano A."/>
            <person name="Marques L."/>
            <person name="Divol F."/>
            <person name="Doumas P."/>
            <person name="Sallet E."/>
            <person name="Mancinotti D."/>
            <person name="Carrere S."/>
            <person name="Marande W."/>
            <person name="Arribat S."/>
            <person name="Keller J."/>
            <person name="Huneau C."/>
            <person name="Blein T."/>
            <person name="Aime D."/>
            <person name="Laguerre M."/>
            <person name="Taylor J."/>
            <person name="Schubert V."/>
            <person name="Nelson M."/>
            <person name="Geu-Flores F."/>
            <person name="Crespi M."/>
            <person name="Gallardo-Guerrero K."/>
            <person name="Delaux P.-M."/>
            <person name="Salse J."/>
            <person name="Berges H."/>
            <person name="Guyot R."/>
            <person name="Gouzy J."/>
            <person name="Peret B."/>
        </authorList>
    </citation>
    <scope>NUCLEOTIDE SEQUENCE [LARGE SCALE GENOMIC DNA]</scope>
    <source>
        <strain evidence="7">cv. Amiga</strain>
    </source>
</reference>
<dbReference type="GO" id="GO:0005634">
    <property type="term" value="C:nucleus"/>
    <property type="evidence" value="ECO:0007669"/>
    <property type="project" value="TreeGrafter"/>
</dbReference>
<feature type="region of interest" description="Disordered" evidence="5">
    <location>
        <begin position="1"/>
        <end position="29"/>
    </location>
</feature>
<evidence type="ECO:0000256" key="2">
    <source>
        <dbReference type="ARBA" id="ARBA00023125"/>
    </source>
</evidence>
<feature type="compositionally biased region" description="Low complexity" evidence="5">
    <location>
        <begin position="252"/>
        <end position="263"/>
    </location>
</feature>
<name>A0A6A5NLQ4_LUPAL</name>
<dbReference type="PROSITE" id="PS51742">
    <property type="entry name" value="PPC"/>
    <property type="match status" value="1"/>
</dbReference>
<dbReference type="Gene3D" id="3.30.1330.80">
    <property type="entry name" value="Hypothetical protein, similar to alpha- acetolactate decarboxylase, domain 2"/>
    <property type="match status" value="1"/>
</dbReference>
<dbReference type="GO" id="GO:0003680">
    <property type="term" value="F:minor groove of adenine-thymine-rich DNA binding"/>
    <property type="evidence" value="ECO:0007669"/>
    <property type="project" value="InterPro"/>
</dbReference>